<dbReference type="Proteomes" id="UP000253551">
    <property type="component" value="Unassembled WGS sequence"/>
</dbReference>
<keyword evidence="3" id="KW-1185">Reference proteome</keyword>
<protein>
    <submittedName>
        <fullName evidence="2">Uncharacterized protein</fullName>
    </submittedName>
</protein>
<keyword evidence="1" id="KW-0812">Transmembrane</keyword>
<dbReference type="AlphaFoldDB" id="A0A367KJ82"/>
<evidence type="ECO:0000256" key="1">
    <source>
        <dbReference type="SAM" id="Phobius"/>
    </source>
</evidence>
<gene>
    <name evidence="2" type="ORF">CU098_010793</name>
</gene>
<dbReference type="OrthoDB" id="2201832at2759"/>
<comment type="caution">
    <text evidence="2">The sequence shown here is derived from an EMBL/GenBank/DDBJ whole genome shotgun (WGS) entry which is preliminary data.</text>
</comment>
<keyword evidence="1" id="KW-1133">Transmembrane helix</keyword>
<keyword evidence="1" id="KW-0472">Membrane</keyword>
<organism evidence="2 3">
    <name type="scientific">Rhizopus stolonifer</name>
    <name type="common">Rhizopus nigricans</name>
    <dbReference type="NCBI Taxonomy" id="4846"/>
    <lineage>
        <taxon>Eukaryota</taxon>
        <taxon>Fungi</taxon>
        <taxon>Fungi incertae sedis</taxon>
        <taxon>Mucoromycota</taxon>
        <taxon>Mucoromycotina</taxon>
        <taxon>Mucoromycetes</taxon>
        <taxon>Mucorales</taxon>
        <taxon>Mucorineae</taxon>
        <taxon>Rhizopodaceae</taxon>
        <taxon>Rhizopus</taxon>
    </lineage>
</organism>
<dbReference type="EMBL" id="PJQM01001454">
    <property type="protein sequence ID" value="RCI02295.1"/>
    <property type="molecule type" value="Genomic_DNA"/>
</dbReference>
<sequence length="216" mass="24854">MKQKAEILIKRIQLDNEGLQTDLSEHAYTSFVRKITKITIRRKVIMSKSIPKKKHDPDKNGWCGYCCVAFGVLGEEQCIADRMGSTIRIMLLERLQQESSILKALLVNDFKALERALSMLPGDTDEWWMIITDCMWLIVITFGASIALYSWSTGLMLFQHPDNADKAPCCLLIYNEKSVISLVFDLRAFGKKNIPHIHFRIHLMTYIAQKKILFQS</sequence>
<accession>A0A367KJ82</accession>
<proteinExistence type="predicted"/>
<feature type="transmembrane region" description="Helical" evidence="1">
    <location>
        <begin position="127"/>
        <end position="151"/>
    </location>
</feature>
<reference evidence="2 3" key="1">
    <citation type="journal article" date="2018" name="G3 (Bethesda)">
        <title>Phylogenetic and Phylogenomic Definition of Rhizopus Species.</title>
        <authorList>
            <person name="Gryganskyi A.P."/>
            <person name="Golan J."/>
            <person name="Dolatabadi S."/>
            <person name="Mondo S."/>
            <person name="Robb S."/>
            <person name="Idnurm A."/>
            <person name="Muszewska A."/>
            <person name="Steczkiewicz K."/>
            <person name="Masonjones S."/>
            <person name="Liao H.L."/>
            <person name="Gajdeczka M.T."/>
            <person name="Anike F."/>
            <person name="Vuek A."/>
            <person name="Anishchenko I.M."/>
            <person name="Voigt K."/>
            <person name="de Hoog G.S."/>
            <person name="Smith M.E."/>
            <person name="Heitman J."/>
            <person name="Vilgalys R."/>
            <person name="Stajich J.E."/>
        </authorList>
    </citation>
    <scope>NUCLEOTIDE SEQUENCE [LARGE SCALE GENOMIC DNA]</scope>
    <source>
        <strain evidence="2 3">LSU 92-RS-03</strain>
    </source>
</reference>
<evidence type="ECO:0000313" key="2">
    <source>
        <dbReference type="EMBL" id="RCI02295.1"/>
    </source>
</evidence>
<evidence type="ECO:0000313" key="3">
    <source>
        <dbReference type="Proteomes" id="UP000253551"/>
    </source>
</evidence>
<name>A0A367KJ82_RHIST</name>